<gene>
    <name evidence="2" type="ORF">KAK11_01485</name>
</gene>
<feature type="domain" description="Beta-ketoacyl synthase-like N-terminal" evidence="1">
    <location>
        <begin position="23"/>
        <end position="193"/>
    </location>
</feature>
<organism evidence="2 3">
    <name type="scientific">Ideonella paludis</name>
    <dbReference type="NCBI Taxonomy" id="1233411"/>
    <lineage>
        <taxon>Bacteria</taxon>
        <taxon>Pseudomonadati</taxon>
        <taxon>Pseudomonadota</taxon>
        <taxon>Betaproteobacteria</taxon>
        <taxon>Burkholderiales</taxon>
        <taxon>Sphaerotilaceae</taxon>
        <taxon>Ideonella</taxon>
    </lineage>
</organism>
<accession>A0ABS5DSX4</accession>
<evidence type="ECO:0000313" key="3">
    <source>
        <dbReference type="Proteomes" id="UP000672097"/>
    </source>
</evidence>
<keyword evidence="3" id="KW-1185">Reference proteome</keyword>
<sequence>MEVHFVINAWAAFAPGLSSAQDWQAWASSPTIPRGTAQAEVKSMPAMMRRRLNALGRMAAEVSYAATDAVGFPTIFASRYGDASRSLELLSGLAKAEPVSPTAFGLSVQNAIGAMVSMVREDRANMLALAGGSASAAAGIVEAAALLADGAPEVLLVHYDAPLPPDYAHFQDEPEALYAWAWRIAASPQPGAHGWTLTRRSGVATDAQANLAPSLPLGLALLRPAILPGHVERAWRDGIEWTLCAHG</sequence>
<dbReference type="RefSeq" id="WP_210805435.1">
    <property type="nucleotide sequence ID" value="NZ_JAGQDG010000001.1"/>
</dbReference>
<dbReference type="InterPro" id="IPR014030">
    <property type="entry name" value="Ketoacyl_synth_N"/>
</dbReference>
<evidence type="ECO:0000259" key="1">
    <source>
        <dbReference type="Pfam" id="PF13723"/>
    </source>
</evidence>
<evidence type="ECO:0000313" key="2">
    <source>
        <dbReference type="EMBL" id="MBQ0933981.1"/>
    </source>
</evidence>
<name>A0ABS5DSX4_9BURK</name>
<reference evidence="2 3" key="1">
    <citation type="submission" date="2021-04" db="EMBL/GenBank/DDBJ databases">
        <title>The genome sequence of type strain Ideonella paludis KCTC 32238.</title>
        <authorList>
            <person name="Liu Y."/>
        </authorList>
    </citation>
    <scope>NUCLEOTIDE SEQUENCE [LARGE SCALE GENOMIC DNA]</scope>
    <source>
        <strain evidence="2 3">KCTC 32238</strain>
    </source>
</reference>
<dbReference type="Proteomes" id="UP000672097">
    <property type="component" value="Unassembled WGS sequence"/>
</dbReference>
<proteinExistence type="predicted"/>
<dbReference type="EMBL" id="JAGQDG010000001">
    <property type="protein sequence ID" value="MBQ0933981.1"/>
    <property type="molecule type" value="Genomic_DNA"/>
</dbReference>
<protein>
    <submittedName>
        <fullName evidence="2">Beta-ketoacyl synthase chain length factor</fullName>
    </submittedName>
</protein>
<comment type="caution">
    <text evidence="2">The sequence shown here is derived from an EMBL/GenBank/DDBJ whole genome shotgun (WGS) entry which is preliminary data.</text>
</comment>
<dbReference type="Pfam" id="PF13723">
    <property type="entry name" value="Ketoacyl-synt_2"/>
    <property type="match status" value="1"/>
</dbReference>